<gene>
    <name evidence="2" type="ORF">LZC95_03125</name>
</gene>
<organism evidence="2 3">
    <name type="scientific">Pendulispora brunnea</name>
    <dbReference type="NCBI Taxonomy" id="2905690"/>
    <lineage>
        <taxon>Bacteria</taxon>
        <taxon>Pseudomonadati</taxon>
        <taxon>Myxococcota</taxon>
        <taxon>Myxococcia</taxon>
        <taxon>Myxococcales</taxon>
        <taxon>Sorangiineae</taxon>
        <taxon>Pendulisporaceae</taxon>
        <taxon>Pendulispora</taxon>
    </lineage>
</organism>
<dbReference type="EMBL" id="CP089982">
    <property type="protein sequence ID" value="WXA95832.1"/>
    <property type="molecule type" value="Genomic_DNA"/>
</dbReference>
<dbReference type="Proteomes" id="UP001379533">
    <property type="component" value="Chromosome"/>
</dbReference>
<dbReference type="PANTHER" id="PTHR35560">
    <property type="entry name" value="BLL0132 PROTEIN"/>
    <property type="match status" value="1"/>
</dbReference>
<dbReference type="InterPro" id="IPR029058">
    <property type="entry name" value="AB_hydrolase_fold"/>
</dbReference>
<dbReference type="SUPFAM" id="SSF53474">
    <property type="entry name" value="alpha/beta-Hydrolases"/>
    <property type="match status" value="1"/>
</dbReference>
<evidence type="ECO:0000256" key="1">
    <source>
        <dbReference type="SAM" id="SignalP"/>
    </source>
</evidence>
<dbReference type="RefSeq" id="WP_394846442.1">
    <property type="nucleotide sequence ID" value="NZ_CP089982.1"/>
</dbReference>
<proteinExistence type="predicted"/>
<dbReference type="Gene3D" id="3.40.50.1820">
    <property type="entry name" value="alpha/beta hydrolase"/>
    <property type="match status" value="1"/>
</dbReference>
<accession>A0ABZ2KAY0</accession>
<evidence type="ECO:0000313" key="3">
    <source>
        <dbReference type="Proteomes" id="UP001379533"/>
    </source>
</evidence>
<sequence>MKLRRVRTSSFLLVIGAIFFQGCAGQEPAPIGDAPSSLSSDACTASRDGGIDRLSLKSGAKLPYYHTHSLDGSTQATQAVLVIHGTGRNARGYFDSMVTAAEHAGAAENTIILAPWFQTDEDDPARGDAYWTNGGDSSWKDGGGAVSPRGVSSFEAVDEMLHALGDKSRFPNLTRISMVGHSAGGQFVQRYAAGGRAPEEIEGVTFKFVPANPSSYLYLSRERPRSTGSCEGYNDYKYGLDHRNAYMGALTEQQIRDRYTKRRVSYLLGTKDVNQDHSIDTDCSAKVQGKNRFERGKAYYAAIKKDYPSAPHDRVDVPGIGHDNDAMFDSTEGRNAIFGP</sequence>
<feature type="chain" id="PRO_5045388642" evidence="1">
    <location>
        <begin position="25"/>
        <end position="340"/>
    </location>
</feature>
<name>A0ABZ2KAY0_9BACT</name>
<keyword evidence="1" id="KW-0732">Signal</keyword>
<dbReference type="PANTHER" id="PTHR35560:SF3">
    <property type="entry name" value="PEPTIDASE S9 PROLYL OLIGOPEPTIDASE CATALYTIC DOMAIN-CONTAINING PROTEIN"/>
    <property type="match status" value="1"/>
</dbReference>
<evidence type="ECO:0000313" key="2">
    <source>
        <dbReference type="EMBL" id="WXA95832.1"/>
    </source>
</evidence>
<dbReference type="GO" id="GO:0016787">
    <property type="term" value="F:hydrolase activity"/>
    <property type="evidence" value="ECO:0007669"/>
    <property type="project" value="UniProtKB-KW"/>
</dbReference>
<feature type="signal peptide" evidence="1">
    <location>
        <begin position="1"/>
        <end position="24"/>
    </location>
</feature>
<reference evidence="2 3" key="1">
    <citation type="submission" date="2021-12" db="EMBL/GenBank/DDBJ databases">
        <title>Discovery of the Pendulisporaceae a myxobacterial family with distinct sporulation behavior and unique specialized metabolism.</title>
        <authorList>
            <person name="Garcia R."/>
            <person name="Popoff A."/>
            <person name="Bader C.D."/>
            <person name="Loehr J."/>
            <person name="Walesch S."/>
            <person name="Walt C."/>
            <person name="Boldt J."/>
            <person name="Bunk B."/>
            <person name="Haeckl F.J.F.P.J."/>
            <person name="Gunesch A.P."/>
            <person name="Birkelbach J."/>
            <person name="Nuebel U."/>
            <person name="Pietschmann T."/>
            <person name="Bach T."/>
            <person name="Mueller R."/>
        </authorList>
    </citation>
    <scope>NUCLEOTIDE SEQUENCE [LARGE SCALE GENOMIC DNA]</scope>
    <source>
        <strain evidence="2 3">MSr12523</strain>
    </source>
</reference>
<keyword evidence="2" id="KW-0378">Hydrolase</keyword>
<keyword evidence="3" id="KW-1185">Reference proteome</keyword>
<protein>
    <submittedName>
        <fullName evidence="2">Alpha/beta hydrolase</fullName>
    </submittedName>
</protein>
<dbReference type="PROSITE" id="PS51257">
    <property type="entry name" value="PROKAR_LIPOPROTEIN"/>
    <property type="match status" value="1"/>
</dbReference>